<keyword evidence="7" id="KW-0282">Flagellum</keyword>
<evidence type="ECO:0000256" key="4">
    <source>
        <dbReference type="RuleBase" id="RU362073"/>
    </source>
</evidence>
<dbReference type="Gene3D" id="1.20.1330.10">
    <property type="entry name" value="f41 fragment of flagellin, N-terminal domain"/>
    <property type="match status" value="1"/>
</dbReference>
<dbReference type="GeneID" id="67182515"/>
<evidence type="ECO:0000313" key="7">
    <source>
        <dbReference type="EMBL" id="ADN76506.1"/>
    </source>
</evidence>
<keyword evidence="7" id="KW-0966">Cell projection</keyword>
<dbReference type="PANTHER" id="PTHR42792:SF2">
    <property type="entry name" value="FLAGELLIN"/>
    <property type="match status" value="1"/>
</dbReference>
<evidence type="ECO:0000256" key="1">
    <source>
        <dbReference type="ARBA" id="ARBA00005709"/>
    </source>
</evidence>
<dbReference type="InterPro" id="IPR001029">
    <property type="entry name" value="Flagellin_N"/>
</dbReference>
<dbReference type="RefSeq" id="WP_013345812.1">
    <property type="nucleotide sequence ID" value="NC_014541.1"/>
</dbReference>
<protein>
    <recommendedName>
        <fullName evidence="4">Flagellin</fullName>
    </recommendedName>
</protein>
<sequence length="271" mass="28230">MLSIQTNYNSLVAQNNLGKSNSAMGTAMERLSTGFRINSAKDDAAGLQIANRMEANSRGMSVAMRNGQDAIGMMQIAEGGLDEITNIALRMKDLATQSANGTNSAADKDALDAEFQELTAEVTRIMGTTEFNGNNVFTAFTGGVTFQIGGSTNANDKLTVTADTTDITTALAGLDIGDGGDTDAAIDGVVAAIDAVNAHRSTLGANINRVEHTINNLSSVVENTEAAKGRIMDTDFAVETANMTKNQLLVQAGTNILAQSNQMGGLVMGLL</sequence>
<dbReference type="GO" id="GO:0005576">
    <property type="term" value="C:extracellular region"/>
    <property type="evidence" value="ECO:0007669"/>
    <property type="project" value="UniProtKB-SubCell"/>
</dbReference>
<comment type="subcellular location">
    <subcellularLocation>
        <location evidence="4">Secreted</location>
    </subcellularLocation>
    <subcellularLocation>
        <location evidence="4">Bacterial flagellum</location>
    </subcellularLocation>
</comment>
<evidence type="ECO:0000256" key="2">
    <source>
        <dbReference type="ARBA" id="ARBA00022525"/>
    </source>
</evidence>
<evidence type="ECO:0000259" key="5">
    <source>
        <dbReference type="Pfam" id="PF00669"/>
    </source>
</evidence>
<dbReference type="GO" id="GO:0009288">
    <property type="term" value="C:bacterial-type flagellum"/>
    <property type="evidence" value="ECO:0007669"/>
    <property type="project" value="UniProtKB-SubCell"/>
</dbReference>
<organism evidence="7 8">
    <name type="scientific">Ferrimonas balearica (strain DSM 9799 / CCM 4581 / KCTC 23876 / PAT)</name>
    <dbReference type="NCBI Taxonomy" id="550540"/>
    <lineage>
        <taxon>Bacteria</taxon>
        <taxon>Pseudomonadati</taxon>
        <taxon>Pseudomonadota</taxon>
        <taxon>Gammaproteobacteria</taxon>
        <taxon>Alteromonadales</taxon>
        <taxon>Ferrimonadaceae</taxon>
        <taxon>Ferrimonas</taxon>
    </lineage>
</organism>
<dbReference type="GO" id="GO:0005198">
    <property type="term" value="F:structural molecule activity"/>
    <property type="evidence" value="ECO:0007669"/>
    <property type="project" value="UniProtKB-UniRule"/>
</dbReference>
<dbReference type="OrthoDB" id="9796789at2"/>
<gene>
    <name evidence="7" type="ordered locus">Fbal_2303</name>
</gene>
<dbReference type="Pfam" id="PF00669">
    <property type="entry name" value="Flagellin_N"/>
    <property type="match status" value="1"/>
</dbReference>
<dbReference type="EMBL" id="CP002209">
    <property type="protein sequence ID" value="ADN76506.1"/>
    <property type="molecule type" value="Genomic_DNA"/>
</dbReference>
<dbReference type="InterPro" id="IPR046358">
    <property type="entry name" value="Flagellin_C"/>
</dbReference>
<dbReference type="PANTHER" id="PTHR42792">
    <property type="entry name" value="FLAGELLIN"/>
    <property type="match status" value="1"/>
</dbReference>
<dbReference type="HOGENOM" id="CLU_011142_2_2_6"/>
<evidence type="ECO:0000259" key="6">
    <source>
        <dbReference type="Pfam" id="PF00700"/>
    </source>
</evidence>
<comment type="function">
    <text evidence="4">Flagellin is the subunit protein which polymerizes to form the filaments of bacterial flagella.</text>
</comment>
<evidence type="ECO:0000256" key="3">
    <source>
        <dbReference type="ARBA" id="ARBA00023143"/>
    </source>
</evidence>
<keyword evidence="8" id="KW-1185">Reference proteome</keyword>
<dbReference type="Gene3D" id="6.10.10.10">
    <property type="entry name" value="Flagellar export chaperone, C-terminal domain"/>
    <property type="match status" value="1"/>
</dbReference>
<dbReference type="Pfam" id="PF00700">
    <property type="entry name" value="Flagellin_C"/>
    <property type="match status" value="1"/>
</dbReference>
<dbReference type="SUPFAM" id="SSF64518">
    <property type="entry name" value="Phase 1 flagellin"/>
    <property type="match status" value="1"/>
</dbReference>
<keyword evidence="2 4" id="KW-0964">Secreted</keyword>
<dbReference type="Proteomes" id="UP000006683">
    <property type="component" value="Chromosome"/>
</dbReference>
<dbReference type="PRINTS" id="PR00207">
    <property type="entry name" value="FLAGELLIN"/>
</dbReference>
<evidence type="ECO:0000313" key="8">
    <source>
        <dbReference type="Proteomes" id="UP000006683"/>
    </source>
</evidence>
<dbReference type="InterPro" id="IPR001492">
    <property type="entry name" value="Flagellin"/>
</dbReference>
<proteinExistence type="inferred from homology"/>
<dbReference type="KEGG" id="fbl:Fbal_2303"/>
<dbReference type="STRING" id="550540.Fbal_2303"/>
<dbReference type="AlphaFoldDB" id="E1SLE2"/>
<reference evidence="7 8" key="1">
    <citation type="journal article" date="2010" name="Stand. Genomic Sci.">
        <title>Complete genome sequence of Ferrimonas balearica type strain (PAT).</title>
        <authorList>
            <person name="Nolan M."/>
            <person name="Sikorski J."/>
            <person name="Davenport K."/>
            <person name="Lucas S."/>
            <person name="Glavina Del Rio T."/>
            <person name="Tice H."/>
            <person name="Cheng J."/>
            <person name="Goodwin L."/>
            <person name="Pitluck S."/>
            <person name="Liolios K."/>
            <person name="Ivanova N."/>
            <person name="Mavromatis K."/>
            <person name="Ovchinnikova G."/>
            <person name="Pati A."/>
            <person name="Chen A."/>
            <person name="Palaniappan K."/>
            <person name="Land M."/>
            <person name="Hauser L."/>
            <person name="Chang Y."/>
            <person name="Jeffries C."/>
            <person name="Tapia R."/>
            <person name="Brettin T."/>
            <person name="Detter J."/>
            <person name="Han C."/>
            <person name="Yasawong M."/>
            <person name="Rohde M."/>
            <person name="Tindall B."/>
            <person name="Goker M."/>
            <person name="Woyke T."/>
            <person name="Bristow J."/>
            <person name="Eisen J."/>
            <person name="Markowitz V."/>
            <person name="Hugenholtz P."/>
            <person name="Kyrpides N."/>
            <person name="Klenk H."/>
            <person name="Lapidus A."/>
        </authorList>
    </citation>
    <scope>NUCLEOTIDE SEQUENCE [LARGE SCALE GENOMIC DNA]</scope>
    <source>
        <strain evidence="8">DSM 9799 / CCM 4581 / KCTC 23876 / PAT</strain>
    </source>
</reference>
<name>E1SLE2_FERBD</name>
<dbReference type="eggNOG" id="COG1344">
    <property type="taxonomic scope" value="Bacteria"/>
</dbReference>
<comment type="similarity">
    <text evidence="1 4">Belongs to the bacterial flagellin family.</text>
</comment>
<keyword evidence="7" id="KW-0969">Cilium</keyword>
<feature type="domain" description="Flagellin C-terminal" evidence="6">
    <location>
        <begin position="187"/>
        <end position="269"/>
    </location>
</feature>
<dbReference type="InterPro" id="IPR042187">
    <property type="entry name" value="Flagellin_C_sub2"/>
</dbReference>
<keyword evidence="3 4" id="KW-0975">Bacterial flagellum</keyword>
<feature type="domain" description="Flagellin N-terminal" evidence="5">
    <location>
        <begin position="4"/>
        <end position="138"/>
    </location>
</feature>
<accession>E1SLE2</accession>